<evidence type="ECO:0000256" key="16">
    <source>
        <dbReference type="ARBA" id="ARBA00023004"/>
    </source>
</evidence>
<evidence type="ECO:0000256" key="1">
    <source>
        <dbReference type="ARBA" id="ARBA00003362"/>
    </source>
</evidence>
<comment type="subunit">
    <text evidence="5">P1 and P2 exist as dimers at the large ribosomal subunit.</text>
</comment>
<dbReference type="GO" id="GO:0003677">
    <property type="term" value="F:DNA binding"/>
    <property type="evidence" value="ECO:0007669"/>
    <property type="project" value="UniProtKB-KW"/>
</dbReference>
<dbReference type="GO" id="GO:0000166">
    <property type="term" value="F:nucleotide binding"/>
    <property type="evidence" value="ECO:0007669"/>
    <property type="project" value="InterPro"/>
</dbReference>
<dbReference type="InterPro" id="IPR013120">
    <property type="entry name" value="FAR_NAD-bd"/>
</dbReference>
<feature type="region of interest" description="Disordered" evidence="21">
    <location>
        <begin position="3050"/>
        <end position="3098"/>
    </location>
</feature>
<evidence type="ECO:0000256" key="4">
    <source>
        <dbReference type="ARBA" id="ARBA00005755"/>
    </source>
</evidence>
<dbReference type="GO" id="GO:0051539">
    <property type="term" value="F:4 iron, 4 sulfur cluster binding"/>
    <property type="evidence" value="ECO:0007669"/>
    <property type="project" value="UniProtKB-KW"/>
</dbReference>
<dbReference type="EMBL" id="PNBA02000007">
    <property type="protein sequence ID" value="KAG6417684.1"/>
    <property type="molecule type" value="Genomic_DNA"/>
</dbReference>
<evidence type="ECO:0000256" key="17">
    <source>
        <dbReference type="ARBA" id="ARBA00023014"/>
    </source>
</evidence>
<feature type="compositionally biased region" description="Basic and acidic residues" evidence="21">
    <location>
        <begin position="3075"/>
        <end position="3084"/>
    </location>
</feature>
<dbReference type="Proteomes" id="UP000298416">
    <property type="component" value="Unassembled WGS sequence"/>
</dbReference>
<dbReference type="GO" id="GO:0008270">
    <property type="term" value="F:zinc ion binding"/>
    <property type="evidence" value="ECO:0007669"/>
    <property type="project" value="UniProtKB-KW"/>
</dbReference>
<dbReference type="Pfam" id="PF22912">
    <property type="entry name" value="zf-DPOE"/>
    <property type="match status" value="1"/>
</dbReference>
<comment type="caution">
    <text evidence="23">The sequence shown here is derived from an EMBL/GenBank/DDBJ whole genome shotgun (WGS) entry which is preliminary data.</text>
</comment>
<dbReference type="CDD" id="cd05779">
    <property type="entry name" value="DNA_polB_epsilon_exo"/>
    <property type="match status" value="1"/>
</dbReference>
<dbReference type="InterPro" id="IPR036291">
    <property type="entry name" value="NAD(P)-bd_dom_sf"/>
</dbReference>
<dbReference type="Pfam" id="PF08490">
    <property type="entry name" value="DUF1744"/>
    <property type="match status" value="1"/>
</dbReference>
<dbReference type="GO" id="GO:0003735">
    <property type="term" value="F:structural constituent of ribosome"/>
    <property type="evidence" value="ECO:0007669"/>
    <property type="project" value="InterPro"/>
</dbReference>
<feature type="compositionally biased region" description="Polar residues" evidence="21">
    <location>
        <begin position="2000"/>
        <end position="2021"/>
    </location>
</feature>
<dbReference type="PANTHER" id="PTHR10670">
    <property type="entry name" value="DNA POLYMERASE EPSILON CATALYTIC SUBUNIT A"/>
    <property type="match status" value="1"/>
</dbReference>
<reference evidence="23" key="1">
    <citation type="submission" date="2018-01" db="EMBL/GenBank/DDBJ databases">
        <authorList>
            <person name="Mao J.F."/>
        </authorList>
    </citation>
    <scope>NUCLEOTIDE SEQUENCE</scope>
    <source>
        <strain evidence="23">Huo1</strain>
        <tissue evidence="23">Leaf</tissue>
    </source>
</reference>
<dbReference type="GO" id="GO:0008310">
    <property type="term" value="F:single-stranded DNA 3'-5' DNA exonuclease activity"/>
    <property type="evidence" value="ECO:0007669"/>
    <property type="project" value="TreeGrafter"/>
</dbReference>
<keyword evidence="19" id="KW-0539">Nucleus</keyword>
<evidence type="ECO:0000256" key="3">
    <source>
        <dbReference type="ARBA" id="ARBA00005436"/>
    </source>
</evidence>
<evidence type="ECO:0000256" key="7">
    <source>
        <dbReference type="ARBA" id="ARBA00022485"/>
    </source>
</evidence>
<dbReference type="InterPro" id="IPR006172">
    <property type="entry name" value="DNA-dir_DNA_pol_B"/>
</dbReference>
<dbReference type="InterPro" id="IPR043502">
    <property type="entry name" value="DNA/RNA_pol_sf"/>
</dbReference>
<dbReference type="FunFam" id="3.30.420.10:FF:000010">
    <property type="entry name" value="DNA polymerase epsilon catalytic subunit"/>
    <property type="match status" value="1"/>
</dbReference>
<dbReference type="FunFam" id="1.10.132.60:FF:000002">
    <property type="entry name" value="DNA polymerase epsilon catalytic subunit"/>
    <property type="match status" value="1"/>
</dbReference>
<dbReference type="SUPFAM" id="SSF51735">
    <property type="entry name" value="NAD(P)-binding Rossmann-fold domains"/>
    <property type="match status" value="2"/>
</dbReference>
<keyword evidence="24" id="KW-1185">Reference proteome</keyword>
<evidence type="ECO:0000256" key="2">
    <source>
        <dbReference type="ARBA" id="ARBA00004123"/>
    </source>
</evidence>
<dbReference type="Gene3D" id="1.10.132.60">
    <property type="entry name" value="DNA polymerase family B, C-terminal domain"/>
    <property type="match status" value="1"/>
</dbReference>
<dbReference type="GO" id="GO:0045004">
    <property type="term" value="P:DNA replication proofreading"/>
    <property type="evidence" value="ECO:0007669"/>
    <property type="project" value="TreeGrafter"/>
</dbReference>
<dbReference type="InterPro" id="IPR013697">
    <property type="entry name" value="DNA_pol_e_suA_C"/>
</dbReference>
<dbReference type="InterPro" id="IPR027534">
    <property type="entry name" value="Ribosomal_P1/P2"/>
</dbReference>
<keyword evidence="9" id="KW-0548">Nucleotidyltransferase</keyword>
<dbReference type="FunFam" id="1.10.10.1410:FF:000002">
    <property type="entry name" value="60S acidic ribosomal protein P2"/>
    <property type="match status" value="1"/>
</dbReference>
<dbReference type="PANTHER" id="PTHR10670:SF0">
    <property type="entry name" value="DNA POLYMERASE EPSILON CATALYTIC SUBUNIT A"/>
    <property type="match status" value="1"/>
</dbReference>
<dbReference type="HAMAP" id="MF_01478">
    <property type="entry name" value="Ribosomal_L12_arch"/>
    <property type="match status" value="1"/>
</dbReference>
<keyword evidence="16" id="KW-0408">Iron</keyword>
<dbReference type="Gene3D" id="3.90.1600.10">
    <property type="entry name" value="Palm domain of DNA polymerase"/>
    <property type="match status" value="1"/>
</dbReference>
<dbReference type="InterPro" id="IPR012337">
    <property type="entry name" value="RNaseH-like_sf"/>
</dbReference>
<evidence type="ECO:0000256" key="10">
    <source>
        <dbReference type="ARBA" id="ARBA00022705"/>
    </source>
</evidence>
<dbReference type="Gene3D" id="3.30.420.10">
    <property type="entry name" value="Ribonuclease H-like superfamily/Ribonuclease H"/>
    <property type="match status" value="1"/>
</dbReference>
<dbReference type="CDD" id="cd05236">
    <property type="entry name" value="FAR-N_SDR_e"/>
    <property type="match status" value="1"/>
</dbReference>
<keyword evidence="20" id="KW-0687">Ribonucleoprotein</keyword>
<name>A0A8X8XS58_SALSN</name>
<dbReference type="FunFam" id="3.90.1600.10:FF:000006">
    <property type="entry name" value="DNA polymerase epsilon catalytic subunit"/>
    <property type="match status" value="1"/>
</dbReference>
<keyword evidence="13" id="KW-0862">Zinc</keyword>
<dbReference type="EC" id="2.7.7.7" evidence="6"/>
<dbReference type="Gene3D" id="1.10.10.1410">
    <property type="match status" value="1"/>
</dbReference>
<evidence type="ECO:0000256" key="21">
    <source>
        <dbReference type="SAM" id="MobiDB-lite"/>
    </source>
</evidence>
<dbReference type="InterPro" id="IPR054475">
    <property type="entry name" value="Znf-DPOE"/>
</dbReference>
<dbReference type="Gene3D" id="3.40.50.720">
    <property type="entry name" value="NAD(P)-binding Rossmann-like Domain"/>
    <property type="match status" value="3"/>
</dbReference>
<dbReference type="CDD" id="cd05535">
    <property type="entry name" value="POLBc_epsilon"/>
    <property type="match status" value="1"/>
</dbReference>
<dbReference type="InterPro" id="IPR006133">
    <property type="entry name" value="DNA-dir_DNA_pol_B_exonuc"/>
</dbReference>
<evidence type="ECO:0000256" key="14">
    <source>
        <dbReference type="ARBA" id="ARBA00022932"/>
    </source>
</evidence>
<evidence type="ECO:0000256" key="11">
    <source>
        <dbReference type="ARBA" id="ARBA00022723"/>
    </source>
</evidence>
<protein>
    <recommendedName>
        <fullName evidence="6">DNA-directed DNA polymerase</fullName>
        <ecNumber evidence="6">2.7.7.7</ecNumber>
    </recommendedName>
</protein>
<dbReference type="SMART" id="SM00486">
    <property type="entry name" value="POLBc"/>
    <property type="match status" value="1"/>
</dbReference>
<gene>
    <name evidence="23" type="ORF">SASPL_119871</name>
</gene>
<dbReference type="InterPro" id="IPR033640">
    <property type="entry name" value="FAR_C"/>
</dbReference>
<evidence type="ECO:0000256" key="20">
    <source>
        <dbReference type="ARBA" id="ARBA00023274"/>
    </source>
</evidence>
<keyword evidence="12" id="KW-0863">Zinc-finger</keyword>
<dbReference type="InterPro" id="IPR042087">
    <property type="entry name" value="DNA_pol_B_thumb"/>
</dbReference>
<keyword evidence="11" id="KW-0479">Metal-binding</keyword>
<dbReference type="GO" id="GO:0000278">
    <property type="term" value="P:mitotic cell cycle"/>
    <property type="evidence" value="ECO:0007669"/>
    <property type="project" value="TreeGrafter"/>
</dbReference>
<dbReference type="InterPro" id="IPR029703">
    <property type="entry name" value="POL2"/>
</dbReference>
<keyword evidence="17" id="KW-0411">Iron-sulfur</keyword>
<dbReference type="InterPro" id="IPR036397">
    <property type="entry name" value="RNaseH_sf"/>
</dbReference>
<comment type="similarity">
    <text evidence="4">Belongs to the DNA polymerase type-B family.</text>
</comment>
<comment type="similarity">
    <text evidence="3">Belongs to the eukaryotic ribosomal protein P1/P2 family.</text>
</comment>
<dbReference type="GO" id="GO:0006287">
    <property type="term" value="P:base-excision repair, gap-filling"/>
    <property type="evidence" value="ECO:0007669"/>
    <property type="project" value="TreeGrafter"/>
</dbReference>
<evidence type="ECO:0000256" key="6">
    <source>
        <dbReference type="ARBA" id="ARBA00012417"/>
    </source>
</evidence>
<reference evidence="23" key="2">
    <citation type="submission" date="2020-08" db="EMBL/GenBank/DDBJ databases">
        <title>Plant Genome Project.</title>
        <authorList>
            <person name="Zhang R.-G."/>
        </authorList>
    </citation>
    <scope>NUCLEOTIDE SEQUENCE</scope>
    <source>
        <strain evidence="23">Huo1</strain>
        <tissue evidence="23">Leaf</tissue>
    </source>
</reference>
<evidence type="ECO:0000256" key="9">
    <source>
        <dbReference type="ARBA" id="ARBA00022695"/>
    </source>
</evidence>
<evidence type="ECO:0000256" key="5">
    <source>
        <dbReference type="ARBA" id="ARBA00011266"/>
    </source>
</evidence>
<dbReference type="InterPro" id="IPR044076">
    <property type="entry name" value="Ribosomal_P2"/>
</dbReference>
<keyword evidence="18" id="KW-0238">DNA-binding</keyword>
<dbReference type="SUPFAM" id="SSF56672">
    <property type="entry name" value="DNA/RNA polymerases"/>
    <property type="match status" value="1"/>
</dbReference>
<dbReference type="GO" id="GO:0022625">
    <property type="term" value="C:cytosolic large ribosomal subunit"/>
    <property type="evidence" value="ECO:0007669"/>
    <property type="project" value="InterPro"/>
</dbReference>
<keyword evidence="10" id="KW-0235">DNA replication</keyword>
<feature type="region of interest" description="Disordered" evidence="21">
    <location>
        <begin position="2000"/>
        <end position="2027"/>
    </location>
</feature>
<organism evidence="23">
    <name type="scientific">Salvia splendens</name>
    <name type="common">Scarlet sage</name>
    <dbReference type="NCBI Taxonomy" id="180675"/>
    <lineage>
        <taxon>Eukaryota</taxon>
        <taxon>Viridiplantae</taxon>
        <taxon>Streptophyta</taxon>
        <taxon>Embryophyta</taxon>
        <taxon>Tracheophyta</taxon>
        <taxon>Spermatophyta</taxon>
        <taxon>Magnoliopsida</taxon>
        <taxon>eudicotyledons</taxon>
        <taxon>Gunneridae</taxon>
        <taxon>Pentapetalae</taxon>
        <taxon>asterids</taxon>
        <taxon>lamiids</taxon>
        <taxon>Lamiales</taxon>
        <taxon>Lamiaceae</taxon>
        <taxon>Nepetoideae</taxon>
        <taxon>Mentheae</taxon>
        <taxon>Salviinae</taxon>
        <taxon>Salvia</taxon>
        <taxon>Salvia subgen. Calosphace</taxon>
        <taxon>core Calosphace</taxon>
    </lineage>
</organism>
<dbReference type="InterPro" id="IPR055191">
    <property type="entry name" value="POL2_thumb"/>
</dbReference>
<dbReference type="Pfam" id="PF00428">
    <property type="entry name" value="Ribosomal_60s"/>
    <property type="match status" value="1"/>
</dbReference>
<evidence type="ECO:0000313" key="24">
    <source>
        <dbReference type="Proteomes" id="UP000298416"/>
    </source>
</evidence>
<keyword evidence="8" id="KW-0808">Transferase</keyword>
<evidence type="ECO:0000313" key="23">
    <source>
        <dbReference type="EMBL" id="KAG6417684.1"/>
    </source>
</evidence>
<feature type="domain" description="DNA polymerase epsilon catalytic subunit A C-terminal" evidence="22">
    <location>
        <begin position="2268"/>
        <end position="2652"/>
    </location>
</feature>
<dbReference type="GO" id="GO:0003887">
    <property type="term" value="F:DNA-directed DNA polymerase activity"/>
    <property type="evidence" value="ECO:0007669"/>
    <property type="project" value="UniProtKB-KW"/>
</dbReference>
<sequence>MSKDLFRVLKEKHGGNINSLISQKIRVVAGDITCEDLGVKDSLLLEEMIKEVDVVVNLAANTNFDERYDISIGINTMGSKHVLNFAKRCEKLKVLLHVSTAYVCGEKEGLILERGYKMGETLNGARGLDVDAEKKLIDDTLKSLKAENCSDDIIKSKMKDLGIQRTIDSLAVGYGKGRITCFLGNPNTIIDVIPADMVVNAMMVAMAAHSNQSDETIYHVGSSVANPLEYASLQDYGQRYFKKHPWINKEGKPVIVGNVKVLNSMDSFQRYLAIHYLLPLKGLEMVNKACCQYFQARYLDMCRKIKFVLRLVELYGPYLFFKGYFDDMNTEKLRRAAAQVGEEVESDTFWHLQLVAWSRLGETKHGLESLAPVVGTELFRVLREKHGDDFKSIMSSKVVPISGDVGYENLGIADAQLRQQMWQEINVIVNSAATTKFDERYDVAFEINSLGAKHVQDFGTKCSKLDMLLHVSTAYVHGTKVGLMQEKAFCMGETLPGAKIPYLDINEEKSVIREKLRSLQTQKLPEREITRAMKDFGIERAMLHGWPNTYVFTKAMGEMLLERFNQNCNVVIIRPTIITSTFKDPFPGWIEGLRTLDSIFVAYGKGNIKFFAGDPDSAIDLVPGDMVVNCMIAVIASHSNPISEKEGIIVYQIGSSMRNPVKYDELKWFMLRYLNNNPLIDSCGKPIKVAPPVILKTMHSFHKYISFHYLPFVQMLGLANMICCNFFESSYTSAKRRINQAMRLADLYKPYLFSQAIFDDSNTENLRMRIKGSNIDMELFNFDIKCIMWDDYLLNTHFLGIAKYLYEFPIKAMNGSDNRRKDRRDSRISKKQQLILNAEEQLESKLGFDLFTEGDTRLGWLLTFASSSWEDRETNKVHSCVDLYFVCQDGSMFKAKYKFRPYFYAATKEKMETDVEAYLRRRYEGQIADIEIVEKEDLNLISFDTVQQLMQVKKDLVHVVERNKAKMDAEDAYESILAGKSKQRLQDFIDCINDLREFDVPYHVRFAIDKVERRTDLLQRAEVHVCAFDIETTKLPLKFPDAEYDSIMMISYMIDGQGYLIINRECVGEDIEDLEYTPKPEFEGCFKVKNVKDEKGLLSLWFAHMQDVKPGIYVTYNGDFFDWPFLETRAAHHGYDMNEELGFRCDKVQGECRAKFACHLDCFAWVKRDSYLPQGSQGLKSVTKAKLGYDPLEVNPEDMVRFAKEMPQTMASYSVSDAVSTYYLYMTYVHPFIFSLATIIPMPPDEVLRKGSGTLCEMLLMVQAYQANVICPNKHQSDPEKFYHNQLLESETYIGGHVECLESGVFRSDLPTSFKLDPAAYEQLIDNLDRDLQYAIIVEGKMDLESVTNYDEVKNAIWEKLVKLRDDPICEEFPLIYHLDVAAMYPNIILTNRLQPPSIVTDEICTACDFNRPGKNCLRTLEWVWRGETYMAKRSDYYHIKRQIESEFVDGMNGKLSNSFLDLPKAEQQVRLKERLKKYCQKAYKRVLDKPITEVREAGICMRENPFYVDTVRSFRDRRYEYKGLNKVWKGKLSEAKASGNSIRIQEAQDMVVLYDSLQLAHKCILNSFYGYVMRKGARWYSMEMAGVVTYTGAKIIQNARLLVERIGRPLELDTDGIWCCLPGSFPENFTFKTKDSKKKLTLSYPCVMLNVDVARNNTNDQYQNLKDPLSKTYTTHSECSIEFEVDGPYKAMIIPASKEEGILIKKRYAVFNDDGTLAELKGFEIKRRGELKLIKVFQAELFDKFLRGSTLEECYSAVAAVANRWLDLLDNQGEDVTDSELLDYISESSTMSKSLADYGQQKSCPVTTAKRLADFLGDAMVKDKGLRCQYIVACEPKGTPVSERAVPVAIFETEPEIMKFYVKKWCKVSSDVGIRSIIDWSYYKQRLSSAIQKIITIPAAMQKVANPVPRVIHPDWLHKKVKEKDDKFRQRKLVDIFNRKENDDAVGLSGYPHANGHTIDVQNITDMEDFRSGKTPPVRPQPIVHSYVICNEQHQVETNSLGGSTQQNDKQTGQNQSTHPLQKAPEETIDRVVDYQGWLESKKRKWRGTREKRKRQRLNLVNDVERHDLALTRCHWQIIQLEPSGQHGQFFAWVVVEGAMRKIPILVPRVFYLNSKAPVTEEFPGRRVNKILPHGHQSYNLIEVIIDEDQFGTESKKLAAHLADPEVEGIYETKIPPEFNAILQIGCVCKVDKSAKKRNFQDGWSLSELHMKTTTECPYLEHSYNFFYLYHSICDSRAIFVAYFPASSQIAVVVVSPFQSKELSSQMLERQFREASQALSKQTTTNKDITFKVDYVGHVKDAQGNLQRMITEYRHRHHGPVIAVIECPNIQLLKSGIRSLEDFPCVTIPSNAHDSKYQAIGWQVIAAKIGLQRCAASSQWLNERVTLSRYAHVPLGNFEVDWLIHTADIFFSRALRDQQQVLWISDNGFPDLGGTTEDVPCFIDEVNQPILTYPGAYRKITVELKIHHLTVNALLKSNQVNEMEGGALFGFDQDMNSSSSNTEKQYCYDEEISCAPAFRALKQLIQRCLADAVTSGNVFADAVLQHLYRWLCSPISKLHDPALHRMLHKVMQKVFALLLAEFRKLGATIVFASFSRIIIDTGKSDLSAAKAYCDSVLKTLQTRDLFEWIELEPYQFWHSLLLMDQYNYGGILARSEDRPTEECTSAVAESVCTDSRVEIVSNWAIAENLTKVTQDHFILIVSEFLYFPWKFAQEEAAKRASGMGDLCTPSITAATAEILESQKTEFLKKKIASDFTDKLLKIVCDPHLHIKGRNQSEVDPPESSHSSTNVQKGDAALDFIKYVCAVLALDQNVQHEILVMRRNLLKLVRVREFAPEAEFQNLQTSLTLPNVICRSWCLIVHRRQNYIRIKYCLYCNDCRDLDLCRDKGLIGQEWRCGVAHCGQAYDREVIENALLQIIRQRERLYHLQDLVCLKCNQIKAAHLAEHCSCAGSFVCKEDSAEFCNKMQTFQNVAVDQKFQLLQENMKVVAAYLLAVLGGNAAPSASDISDILGSVGAEFDQERVELLLSQVAGKDITELIAAGREKLASVPSGGGAVAVSASSGGGGAAPAAAAESKKEEKVEEKEESDDDMGFGLFD</sequence>
<comment type="subcellular location">
    <subcellularLocation>
        <location evidence="2">Nucleus</location>
    </subcellularLocation>
</comment>
<dbReference type="GO" id="GO:0006297">
    <property type="term" value="P:nucleotide-excision repair, DNA gap filling"/>
    <property type="evidence" value="ECO:0007669"/>
    <property type="project" value="TreeGrafter"/>
</dbReference>
<dbReference type="Pfam" id="PF22634">
    <property type="entry name" value="POL2_thumb"/>
    <property type="match status" value="1"/>
</dbReference>
<dbReference type="Pfam" id="PF03015">
    <property type="entry name" value="Sterile"/>
    <property type="match status" value="1"/>
</dbReference>
<dbReference type="SUPFAM" id="SSF53098">
    <property type="entry name" value="Ribonuclease H-like"/>
    <property type="match status" value="1"/>
</dbReference>
<evidence type="ECO:0000256" key="8">
    <source>
        <dbReference type="ARBA" id="ARBA00022679"/>
    </source>
</evidence>
<dbReference type="GO" id="GO:0008622">
    <property type="term" value="C:epsilon DNA polymerase complex"/>
    <property type="evidence" value="ECO:0007669"/>
    <property type="project" value="InterPro"/>
</dbReference>
<keyword evidence="14" id="KW-0239">DNA-directed DNA polymerase</keyword>
<dbReference type="GO" id="GO:0002182">
    <property type="term" value="P:cytoplasmic translational elongation"/>
    <property type="evidence" value="ECO:0007669"/>
    <property type="project" value="InterPro"/>
</dbReference>
<accession>A0A8X8XS58</accession>
<dbReference type="CDD" id="cd05833">
    <property type="entry name" value="Ribosomal_P2"/>
    <property type="match status" value="1"/>
</dbReference>
<dbReference type="InterPro" id="IPR038716">
    <property type="entry name" value="P1/P2_N_sf"/>
</dbReference>
<dbReference type="Pfam" id="PF03104">
    <property type="entry name" value="DNA_pol_B_exo1"/>
    <property type="match status" value="1"/>
</dbReference>
<evidence type="ECO:0000256" key="13">
    <source>
        <dbReference type="ARBA" id="ARBA00022833"/>
    </source>
</evidence>
<evidence type="ECO:0000256" key="18">
    <source>
        <dbReference type="ARBA" id="ARBA00023125"/>
    </source>
</evidence>
<dbReference type="GO" id="GO:0006272">
    <property type="term" value="P:leading strand elongation"/>
    <property type="evidence" value="ECO:0007669"/>
    <property type="project" value="TreeGrafter"/>
</dbReference>
<evidence type="ECO:0000256" key="12">
    <source>
        <dbReference type="ARBA" id="ARBA00022771"/>
    </source>
</evidence>
<dbReference type="InterPro" id="IPR023211">
    <property type="entry name" value="DNA_pol_palm_dom_sf"/>
</dbReference>
<dbReference type="Pfam" id="PF23250">
    <property type="entry name" value="zf_DPOE_2"/>
    <property type="match status" value="1"/>
</dbReference>
<dbReference type="CDD" id="cd09071">
    <property type="entry name" value="FAR_C"/>
    <property type="match status" value="1"/>
</dbReference>
<evidence type="ECO:0000259" key="22">
    <source>
        <dbReference type="SMART" id="SM01159"/>
    </source>
</evidence>
<keyword evidence="7" id="KW-0004">4Fe-4S</keyword>
<dbReference type="Pfam" id="PF07993">
    <property type="entry name" value="NAD_binding_4"/>
    <property type="match status" value="2"/>
</dbReference>
<keyword evidence="15" id="KW-0689">Ribosomal protein</keyword>
<evidence type="ECO:0000256" key="19">
    <source>
        <dbReference type="ARBA" id="ARBA00023242"/>
    </source>
</evidence>
<proteinExistence type="inferred from homology"/>
<evidence type="ECO:0000256" key="15">
    <source>
        <dbReference type="ARBA" id="ARBA00022980"/>
    </source>
</evidence>
<dbReference type="Gene3D" id="3.30.342.10">
    <property type="entry name" value="DNA Polymerase, chain B, domain 1"/>
    <property type="match status" value="1"/>
</dbReference>
<comment type="function">
    <text evidence="1">Plays an important role in the elongation step of protein synthesis.</text>
</comment>
<dbReference type="SMART" id="SM01159">
    <property type="entry name" value="DUF1744"/>
    <property type="match status" value="1"/>
</dbReference>